<evidence type="ECO:0000259" key="11">
    <source>
        <dbReference type="Pfam" id="PF02518"/>
    </source>
</evidence>
<keyword evidence="10" id="KW-0812">Transmembrane</keyword>
<comment type="caution">
    <text evidence="13">The sequence shown here is derived from an EMBL/GenBank/DDBJ whole genome shotgun (WGS) entry which is preliminary data.</text>
</comment>
<dbReference type="Pfam" id="PF02518">
    <property type="entry name" value="HATPase_c"/>
    <property type="match status" value="1"/>
</dbReference>
<reference evidence="13 14" key="1">
    <citation type="journal article" date="2019" name="Int. J. Syst. Evol. Microbiol.">
        <title>The Global Catalogue of Microorganisms (GCM) 10K type strain sequencing project: providing services to taxonomists for standard genome sequencing and annotation.</title>
        <authorList>
            <consortium name="The Broad Institute Genomics Platform"/>
            <consortium name="The Broad Institute Genome Sequencing Center for Infectious Disease"/>
            <person name="Wu L."/>
            <person name="Ma J."/>
        </authorList>
    </citation>
    <scope>NUCLEOTIDE SEQUENCE [LARGE SCALE GENOMIC DNA]</scope>
    <source>
        <strain evidence="13 14">JCM 16013</strain>
    </source>
</reference>
<sequence>MTDQPTPSTRSSLPWTAWLWMERSTVAVPLALLLFDVAGTIGAYSGGNWHGDNNVGIRPLDWFAWVLVAAGPIALHHRWRAPRTTLFVSLSSTLVYLLMGYAYGPIYLNALFAVVLIGGAGYRREVWTGSVLFAIGMLWVPTHSQKGQTRTSAIDVLSTIGWLLALLILAELFRVLRQRALESARAREQEVRAREQEARRQASEERLEIARELHDVLAHSISLIAVQANVALEVMDRRPEQARIALSAIKDASRSALGEVRSVLTVLRGDRAAPRDPAPDLGRLGHLVEMAEAAGLRVALSVVGDLEAAPLAVSQAGYRIVQESLTNVVRHAGAARAWILVESAAGLRLRITDDGRGAPLGVGVGADGTGHGTGNGLPGMRERAAALGGSLTARPVPGAGFRVDAFIPYPEETS</sequence>
<dbReference type="PANTHER" id="PTHR24421:SF10">
    <property type="entry name" value="NITRATE_NITRITE SENSOR PROTEIN NARQ"/>
    <property type="match status" value="1"/>
</dbReference>
<dbReference type="EMBL" id="BAAAQM010000020">
    <property type="protein sequence ID" value="GAA1974253.1"/>
    <property type="molecule type" value="Genomic_DNA"/>
</dbReference>
<feature type="domain" description="Signal transduction histidine kinase subgroup 3 dimerisation and phosphoacceptor" evidence="12">
    <location>
        <begin position="205"/>
        <end position="269"/>
    </location>
</feature>
<comment type="catalytic activity">
    <reaction evidence="1">
        <text>ATP + protein L-histidine = ADP + protein N-phospho-L-histidine.</text>
        <dbReference type="EC" id="2.7.13.3"/>
    </reaction>
</comment>
<feature type="domain" description="Histidine kinase/HSP90-like ATPase" evidence="11">
    <location>
        <begin position="318"/>
        <end position="409"/>
    </location>
</feature>
<evidence type="ECO:0000256" key="9">
    <source>
        <dbReference type="SAM" id="Coils"/>
    </source>
</evidence>
<dbReference type="GO" id="GO:0016301">
    <property type="term" value="F:kinase activity"/>
    <property type="evidence" value="ECO:0007669"/>
    <property type="project" value="UniProtKB-KW"/>
</dbReference>
<evidence type="ECO:0000259" key="12">
    <source>
        <dbReference type="Pfam" id="PF07730"/>
    </source>
</evidence>
<name>A0ABN2RSP4_9ACTN</name>
<dbReference type="InterPro" id="IPR011712">
    <property type="entry name" value="Sig_transdc_His_kin_sub3_dim/P"/>
</dbReference>
<dbReference type="SUPFAM" id="SSF55874">
    <property type="entry name" value="ATPase domain of HSP90 chaperone/DNA topoisomerase II/histidine kinase"/>
    <property type="match status" value="1"/>
</dbReference>
<dbReference type="Gene3D" id="1.20.5.1930">
    <property type="match status" value="1"/>
</dbReference>
<protein>
    <recommendedName>
        <fullName evidence="2">histidine kinase</fullName>
        <ecNumber evidence="2">2.7.13.3</ecNumber>
    </recommendedName>
</protein>
<keyword evidence="10" id="KW-0472">Membrane</keyword>
<feature type="transmembrane region" description="Helical" evidence="10">
    <location>
        <begin position="95"/>
        <end position="119"/>
    </location>
</feature>
<keyword evidence="9" id="KW-0175">Coiled coil</keyword>
<evidence type="ECO:0000313" key="14">
    <source>
        <dbReference type="Proteomes" id="UP001499854"/>
    </source>
</evidence>
<feature type="transmembrane region" description="Helical" evidence="10">
    <location>
        <begin position="156"/>
        <end position="176"/>
    </location>
</feature>
<dbReference type="RefSeq" id="WP_344658358.1">
    <property type="nucleotide sequence ID" value="NZ_BAAAQM010000020.1"/>
</dbReference>
<evidence type="ECO:0000256" key="5">
    <source>
        <dbReference type="ARBA" id="ARBA00022741"/>
    </source>
</evidence>
<feature type="coiled-coil region" evidence="9">
    <location>
        <begin position="181"/>
        <end position="213"/>
    </location>
</feature>
<evidence type="ECO:0000256" key="8">
    <source>
        <dbReference type="ARBA" id="ARBA00023012"/>
    </source>
</evidence>
<keyword evidence="8" id="KW-0902">Two-component regulatory system</keyword>
<feature type="transmembrane region" description="Helical" evidence="10">
    <location>
        <begin position="126"/>
        <end position="144"/>
    </location>
</feature>
<evidence type="ECO:0000256" key="2">
    <source>
        <dbReference type="ARBA" id="ARBA00012438"/>
    </source>
</evidence>
<keyword evidence="6 13" id="KW-0418">Kinase</keyword>
<evidence type="ECO:0000256" key="1">
    <source>
        <dbReference type="ARBA" id="ARBA00000085"/>
    </source>
</evidence>
<keyword evidence="4" id="KW-0808">Transferase</keyword>
<dbReference type="CDD" id="cd16917">
    <property type="entry name" value="HATPase_UhpB-NarQ-NarX-like"/>
    <property type="match status" value="1"/>
</dbReference>
<evidence type="ECO:0000256" key="7">
    <source>
        <dbReference type="ARBA" id="ARBA00022840"/>
    </source>
</evidence>
<feature type="transmembrane region" description="Helical" evidence="10">
    <location>
        <begin position="26"/>
        <end position="47"/>
    </location>
</feature>
<keyword evidence="14" id="KW-1185">Reference proteome</keyword>
<accession>A0ABN2RSP4</accession>
<keyword evidence="3" id="KW-0597">Phosphoprotein</keyword>
<keyword evidence="10" id="KW-1133">Transmembrane helix</keyword>
<dbReference type="Gene3D" id="3.30.565.10">
    <property type="entry name" value="Histidine kinase-like ATPase, C-terminal domain"/>
    <property type="match status" value="1"/>
</dbReference>
<evidence type="ECO:0000256" key="4">
    <source>
        <dbReference type="ARBA" id="ARBA00022679"/>
    </source>
</evidence>
<dbReference type="InterPro" id="IPR003594">
    <property type="entry name" value="HATPase_dom"/>
</dbReference>
<dbReference type="Pfam" id="PF07730">
    <property type="entry name" value="HisKA_3"/>
    <property type="match status" value="1"/>
</dbReference>
<evidence type="ECO:0000256" key="6">
    <source>
        <dbReference type="ARBA" id="ARBA00022777"/>
    </source>
</evidence>
<keyword evidence="5" id="KW-0547">Nucleotide-binding</keyword>
<feature type="transmembrane region" description="Helical" evidence="10">
    <location>
        <begin position="59"/>
        <end position="75"/>
    </location>
</feature>
<evidence type="ECO:0000313" key="13">
    <source>
        <dbReference type="EMBL" id="GAA1974253.1"/>
    </source>
</evidence>
<dbReference type="Proteomes" id="UP001499854">
    <property type="component" value="Unassembled WGS sequence"/>
</dbReference>
<evidence type="ECO:0000256" key="10">
    <source>
        <dbReference type="SAM" id="Phobius"/>
    </source>
</evidence>
<dbReference type="InterPro" id="IPR036890">
    <property type="entry name" value="HATPase_C_sf"/>
</dbReference>
<proteinExistence type="predicted"/>
<gene>
    <name evidence="13" type="ORF">GCM10009838_37770</name>
</gene>
<evidence type="ECO:0000256" key="3">
    <source>
        <dbReference type="ARBA" id="ARBA00022553"/>
    </source>
</evidence>
<dbReference type="InterPro" id="IPR050482">
    <property type="entry name" value="Sensor_HK_TwoCompSys"/>
</dbReference>
<dbReference type="PANTHER" id="PTHR24421">
    <property type="entry name" value="NITRATE/NITRITE SENSOR PROTEIN NARX-RELATED"/>
    <property type="match status" value="1"/>
</dbReference>
<dbReference type="EC" id="2.7.13.3" evidence="2"/>
<organism evidence="13 14">
    <name type="scientific">Catenulispora subtropica</name>
    <dbReference type="NCBI Taxonomy" id="450798"/>
    <lineage>
        <taxon>Bacteria</taxon>
        <taxon>Bacillati</taxon>
        <taxon>Actinomycetota</taxon>
        <taxon>Actinomycetes</taxon>
        <taxon>Catenulisporales</taxon>
        <taxon>Catenulisporaceae</taxon>
        <taxon>Catenulispora</taxon>
    </lineage>
</organism>
<keyword evidence="7" id="KW-0067">ATP-binding</keyword>